<feature type="region of interest" description="Disordered" evidence="8">
    <location>
        <begin position="5173"/>
        <end position="5229"/>
    </location>
</feature>
<feature type="compositionally biased region" description="Basic and acidic residues" evidence="8">
    <location>
        <begin position="1746"/>
        <end position="1765"/>
    </location>
</feature>
<dbReference type="InterPro" id="IPR007110">
    <property type="entry name" value="Ig-like_dom"/>
</dbReference>
<dbReference type="Pfam" id="PF00041">
    <property type="entry name" value="fn3"/>
    <property type="match status" value="7"/>
</dbReference>
<dbReference type="SMART" id="SM00060">
    <property type="entry name" value="FN3"/>
    <property type="match status" value="12"/>
</dbReference>
<feature type="domain" description="Fibronectin type-III" evidence="10">
    <location>
        <begin position="3786"/>
        <end position="3882"/>
    </location>
</feature>
<feature type="region of interest" description="Disordered" evidence="8">
    <location>
        <begin position="4783"/>
        <end position="4803"/>
    </location>
</feature>
<dbReference type="PROSITE" id="PS50835">
    <property type="entry name" value="IG_LIKE"/>
    <property type="match status" value="6"/>
</dbReference>
<evidence type="ECO:0000256" key="3">
    <source>
        <dbReference type="ARBA" id="ARBA00022490"/>
    </source>
</evidence>
<feature type="domain" description="Fibronectin type-III" evidence="10">
    <location>
        <begin position="4192"/>
        <end position="4288"/>
    </location>
</feature>
<evidence type="ECO:0000256" key="6">
    <source>
        <dbReference type="ARBA" id="ARBA00022840"/>
    </source>
</evidence>
<accession>A0AAE0SHU0</accession>
<dbReference type="InterPro" id="IPR036116">
    <property type="entry name" value="FN3_sf"/>
</dbReference>
<feature type="region of interest" description="Disordered" evidence="8">
    <location>
        <begin position="1226"/>
        <end position="1306"/>
    </location>
</feature>
<dbReference type="FunFam" id="2.60.40.10:FF:000107">
    <property type="entry name" value="Myosin, light chain kinase a"/>
    <property type="match status" value="1"/>
</dbReference>
<keyword evidence="3" id="KW-0963">Cytoplasm</keyword>
<feature type="domain" description="Ig-like" evidence="9">
    <location>
        <begin position="2610"/>
        <end position="2699"/>
    </location>
</feature>
<feature type="compositionally biased region" description="Polar residues" evidence="8">
    <location>
        <begin position="1433"/>
        <end position="1451"/>
    </location>
</feature>
<dbReference type="SUPFAM" id="SSF48726">
    <property type="entry name" value="Immunoglobulin"/>
    <property type="match status" value="7"/>
</dbReference>
<feature type="region of interest" description="Disordered" evidence="8">
    <location>
        <begin position="1660"/>
        <end position="1830"/>
    </location>
</feature>
<keyword evidence="7" id="KW-0393">Immunoglobulin domain</keyword>
<feature type="compositionally biased region" description="Basic and acidic residues" evidence="8">
    <location>
        <begin position="4789"/>
        <end position="4803"/>
    </location>
</feature>
<feature type="region of interest" description="Disordered" evidence="8">
    <location>
        <begin position="148"/>
        <end position="181"/>
    </location>
</feature>
<feature type="domain" description="Ig-like" evidence="9">
    <location>
        <begin position="2939"/>
        <end position="3027"/>
    </location>
</feature>
<evidence type="ECO:0000256" key="5">
    <source>
        <dbReference type="ARBA" id="ARBA00022741"/>
    </source>
</evidence>
<feature type="domain" description="Fibronectin type-III" evidence="10">
    <location>
        <begin position="4092"/>
        <end position="4187"/>
    </location>
</feature>
<sequence>MLYYHQRSRHGNDYSSVLFCDTKNLRHSSALEDEISAIHTMTFERSDLSDPESGLEKETSKSKKRPLIIDEEAVFNKNSQLNGHLGDRSGIKELIQRLHAETNYDENKFNDELNTFQTADEDSVVSNSAELQHSNQEKHARKIAGIGENDAMGRNVNDNHLTNDKSFGSNDSKPYTASDSPMTVYCTDETIHNYMKLKGNIPLMSDMDTNSSASTSVVTDDSVDAGVDENVADSSEENNENEINQDLDEELQHYLDDLALGLKGHDKSRRWTTDSGILSRESSPSSEPDMASISYDAMVEMQEYLKGKTDVIYENFGKERNPENESHVGTILQNYEDNILNVSCLKLKRLESSVNEIKLDVFDDEIIENNEVSESQRQTQLLSTTENNDQIDRQEEKENSCTDNVQADSNCWDNAKSLSDTTEERVLQNIQNKSIDNIYQKSRESNSHVHEGEHINPRKKNLAFLSDNETHTVDVEVIRERKIKPEIRSQVESHTENVSLLNETSGYTEAAQPINNNIGTSGTYDSAGARYATGETEKYVGVSYSIIPDYFNGFPKSVQQTVTPVSHLEDTGRADSDKSFAFPVDNYDTAKAEKTKDVDHFVFNKGIFLSEPENKQQATFSRPESRADETDTMSRRIEHRSLKILDWSYLEDPESIINAGKYLIDDNPIVDLTPAVIITEKFQRQHGHFANSTILESRAPESEKIPIHREILQEIQVEREPSDELEMSTVFEGDMPISRMTKFKANESELSEGHGVVEAFSAPEISRVISHEVVSQTISEINRFEDKASDSVAEETRTEETEDNKGRSKRGVKEIIREKTKVSKTSEVTEKITVTKEYEKTTIETNGDSSDEGDPHVVSTIREEKVPALESSVKAQTMDEAKVKQAQVITAQDKTYETSVIDTSGPVEVPKASEKAIKDKSAVKHKAEVKEEAKQECLTIMGTLNLVNASEQDTKLKTGEETKRAREVHTRLEESVAEVLTTDKPIIAISKSMKVELSQASTGITQSVVQETVITSETKSKQETISEIIQETRRETTLLSSEEGAFRNAISAVQDTKVEEMIVTLDKGLVLESATRIDTHQNEVLALDSKTESSQEAVISVETSISSKQAESGSDIMKTTEKETTLETSSAEMKQVDQVETVHPKVATSIAEEFKDSGVTGRLKTSFESSTGIDCMTTEEGGLMGRETPISAEYNIVELKNLRNKLELEKSVQVKAVYIDAIKTETSTGQNAEEDDKGLTEKDHSSKEKAEDTNANIVSTAEITSYDIKESPVAESSTKSESNTDKGISVDVTVEKSSRSDNSEPGWLSATIDVGSSVIDTNGHLNQESISISSQSVLTQDNVQILTQDNVQILTQDNVQILTQYDVRKEVAEEEVKAETAKKQITVQNCKQVGVTAEGPKTVQGVDEKEFDQQKEPETDAKIEKGALSTVTEIEQPGTSNESRQKGTTSINEKEVEVPTYANDSKEVGRNVEENVTVTDEFISTQLSDVEQQYLGKNQFKDTIDEDKAEETLADISSSESQPIKSKESEIETTETGTQEKTIVKPDADEVTENVLVDWKIATGTEKFETDVKVEFAEKKAERVKQLNEESELKRPLYEQDSKLVQKSTVPDEVSEEVIEEVITAIKKENSESGGGKALCALEELEMLRGEVKTVLKMEDKQHELSKGKCSHDSSEQEPSVAKHISSEESATEDVNQRLTANAENKPENNAKEVEEVENPDEKIRNKVHSVVIQAESLNEPSSGKIQDDKTNSETKFQLRDKEISKTVTPNVGPSDKTMEEISKNNNKLEALKPMTDEVKEKTKKEESPEKISSATEERPELTIYEAKDSVKEEIIKQLTASKPTEKDKDKSQNVPLYDWEDKIEPKLVADEKEKSFKAGGEETVSKNNELVLRSEREAIREVPLSKGLEEKDEPTPIDISDSHRKEIWKMEETKAIDEITENISKTISYGEDKTDEKTGSTSVEVPKTQIQETKLETKEEAIKEATGKLTKIDTTFKEIFKERNDEKSGKESTIGKATEEFLQTSLASFDELDAVYFSMETLDTPNLRPAEGVTILSLDTQKPMSPVAADIPAKANAQMDSEVRTEIKPRIWTDGLDVSKRIEETLHLKWRVEGCPPPKVEFYKDGILLLQDERITLKCTDTDVILEICDLIPSDSGDYAVKAHNSEGEDVSLVTVHVTSSTEITDEAIRQSYTVPAFVVKPTLEISDKNGVSIKCAVEGDPFPEVVWYREGEALDREDYWRRFMMEGFHHLEVKKPALLDEGQFACRLQNDAGFAVHVFTFRRQDDKIVCFEVSTEEVRYITSPKIDLEITESQDKNLMLYKIISSHFDPINSATLDKGEIIHVLGTRLDKQWLVQAKGSLSKICYAPASLICPADGSRETNGAELIQDSGLSHDAQGLEGKRNAVLASEELTKSTSKQELGDNKKEQADRTDIMPERRKIQKPNIKSAPQGDREVDSPEFHRVLEPKDETEQQKGKLSDDRSIAPEYNDGTTRPMFKKKLRKVACNLGDTTELVCVVSGNPAPKVLWLKNNRPLKDTDGCRVVVDGAMNMLIFPSVTEDDLGLYTARAMNVNGSVMSSEELTLRDGRDTPNVAAPPESPMDLDFNTPSYFFQMSSCHVEEGRLARFDCRVVAYPRPDIVWMRDGKVVESSERYKLLNFNNEIYSLLIQNVEIADTGRYTCWARNKFGEAMTEAYLNVIALKADKEEGDLAPNFLTRFYDQKVTEGVPAEFKCIIEGRPMPAVTWVMNDMEIREGPGIRVRHQDGMVSLELKSTKREHAGEYTCHISNPLGQAKCSATLTVLEDKLKGPILPKFLKRFDHISAREGDEAKFECIVVGEPSPTITWLFDHKPIPESNKRFVITREGDIHTLTVKGVRFEDDGKITCKAFNNEGEVYCSANMYVRESKKSRETPESMILGTSPAGAKLDSFEAKHGYVPTFTKRLNDYAAPVGTRAKLECKVMGIPDPDISWMKDGRVISPGGRYVMKRDDGVCTLIIDNLNAGDAGVFTCIASNAAGKSSSLAQLKVGDEKEMPMERSHDEDRYTPSKRPLKDLSMTDGVPKIPYDKPTLLDVRGDAAKLSWLPAKTSNLPIEARRVSYIVESRELPGYEWTKVSTGIPGNTYFARNLRPDKEYEFRVRAQNQYGVSEPTKVTSLPKREEDVKKLFVDLPELRAPPKMPVSRPIITEMGDETVRLAWKPVESIHSRPHPSVSYRLEAKTLPGTEWTPITSRTQDTTHYFSELMPDRDYLFRVRAENEFGVSEPTDSLWLPRARRFTGVPIERPQIVELEPHQARLRWQRVNIPVFDQDDEPLLYMLEMEEPLRDWRTIAYDLDDTEYIIDGLKPGRDYRFRVRAKSPAGVISEPSPIASLYTTLAQTRTPIDRLEVERYEPDTQSMQLSWQRVDIPPFDIKDEPLMYMLEYRVPHISDWRTLVSGIPMTRYRVTELMPDQDYQFRVRALSPYGISQPSPVLPVSYRQLSAAPIRPLYTGQLEMTDFEPDGLRLSWRQPVLDTSEQIRYKVERQEPPRLDWVPLASSLTDTSYRVTGLHPTKDYKFRVIPEVGGHYYEPTPPVSLSTIPVRPRMPMQEPMLREHGPDSVQLSWPPAEFPIYQRTRMPLYYSLEMMELPSTTWVPVGRRISDTTYTVTGLRPDRDYKFRVRAVTDFVSSEPSLPVTFYRRPAPIFPHHEPLVKDVSANAILLTWQPALFPVGGIAAPVTYHIEIQTPPGVSTWTTILANHQSCSARLTDLRPDLDYLVRVRAQFKDILTEPTLPVYIPRRAVPPRLPCDEPYPVEISPNAVKLQWRSAELPVHINDYSPVTYRVEVQEQPDKSWVTVARGIPHTDFKITNLNPEKDYMFRIRGENDYGLSEPTRPVHIRKRAADKPVFAPRLPSDAPLIFDVGSGSAKMSWRPADIPSYFSDLTPIYYTIYIQEPSSKSWRPLVRKIPHTMYHVTGLLPDRDYDFRVQAENEFGASQPTESARLPRKSGYKAPVYIPEIDDFDEDYTAVKLRWKPQAVTPYSRSSMRYQVESWEPLARTWHPLVTGISEPSYTIRGLKSGVDNLYRIRAEADQLGPSEPSVPISVSRDQYRIPVYRPQLHEVEPDSVKLSWQPSRLPSSSYGRPVRYTVEMREIPSQVWRPIATELHDTAYRATNLRPKSEYEFRVRALTDNGPSEPSLPVALYRRPVIPTVRLEAPEIFDVDDDAMTLRWARVDVPAFSRDEEPITFMIETQRLPNYEWQPMVRGLTSTQHRITGLKPYQDYIFRVRGEYPSGYTAPSPPVPVYRRPSESDFLTNWRPSRYSVQSYASIPKQRLSRPPQKHIYEPLPSQSLRASLPRPASSFHQSPHRPLSLKESTLVEKPKSIDIELLPKPKASEPVPVYKKRRFSIVNDIVSFFEKSRDHRTKHITDELESSRFTSFVKDGLLVQDSQDTMPKRRPRTRSLGFITPTLRQSISVDLMPKVLGIDISEKIKTYQEVLRLPSKIFTPSSRSSSLVSVRDTYSQYKHTKIIDDDDYGIDAHSYVSGFRGLHGNTLVYSTMDDKFTPAYCVLEDKELPSIPIHRSSDDTSPGYFRMSKFSVLVDIPGTSCDLPRRSYRSDSPCKRVSGINYDDWKFRPRPLSPSINAILSRYPSSRTCSPNMFYSRESSTDSLRGEYTAPETKSSNTRKSRSPVKSFKFSRSPIKQEKYPSHISKSPSILQTMDGRFPVKISPVRSKHILSMKDNVEMFVSPSVRSLSLDAEKKRTLSPAKELKQFRSASVAVPSRRHIPDSSFQTTVSTLSTQKYSSKFESPKRDSKYDSQKYSRKYESPSVKSYLPRSASVGSLYKTTSMSSLTGYGKERSFSRYESPYSRAYQPRSSSINEASYQSRSLSRDYNYKPRISSSSYDLYRPEFESHALSHKPSDLFMSLSRDTSYRTSMLPRTDYKGSYDYKSKFGSTYPSSATKHKSTSKGSKFVSPPTRQYSKTVSSIWPQGRSRSLPKELSRFYDQQVSYSSRNHSHAQYDSTQVRYPSHDFSYRTRSLSSGRSSVEYGSGLKYSTPERYSVYSRFSSEPRLSYRTARARSASPVSSTVQDMFSNIRSSLDRTRSASRYQVLRLKDRSPSAGKYSLTKHGQTSKPKVTKVIRISSSSRDKYTPKPDTTKYSTTMTLGGQSVYQHGSQISQNRYLSQIPKTGTYSQSKTQTHSSTINKKLTNERNLSPNRKTKTSKVETDWVHPKPQPTKHTRSTNQK</sequence>
<protein>
    <submittedName>
        <fullName evidence="11">Uncharacterized protein</fullName>
    </submittedName>
</protein>
<dbReference type="InterPro" id="IPR050964">
    <property type="entry name" value="Striated_Muscle_Regulatory"/>
</dbReference>
<evidence type="ECO:0000256" key="8">
    <source>
        <dbReference type="SAM" id="MobiDB-lite"/>
    </source>
</evidence>
<dbReference type="SUPFAM" id="SSF49265">
    <property type="entry name" value="Fibronectin type III"/>
    <property type="match status" value="7"/>
</dbReference>
<dbReference type="EMBL" id="JAEAOA010002340">
    <property type="protein sequence ID" value="KAK3591685.1"/>
    <property type="molecule type" value="Genomic_DNA"/>
</dbReference>
<feature type="region of interest" description="Disordered" evidence="8">
    <location>
        <begin position="1433"/>
        <end position="1473"/>
    </location>
</feature>
<dbReference type="InterPro" id="IPR036179">
    <property type="entry name" value="Ig-like_dom_sf"/>
</dbReference>
<feature type="compositionally biased region" description="Basic and acidic residues" evidence="8">
    <location>
        <begin position="2454"/>
        <end position="2486"/>
    </location>
</feature>
<feature type="compositionally biased region" description="Basic and acidic residues" evidence="8">
    <location>
        <begin position="2422"/>
        <end position="2441"/>
    </location>
</feature>
<evidence type="ECO:0000256" key="1">
    <source>
        <dbReference type="ARBA" id="ARBA00004496"/>
    </source>
</evidence>
<feature type="compositionally biased region" description="Polar residues" evidence="8">
    <location>
        <begin position="377"/>
        <end position="388"/>
    </location>
</feature>
<reference evidence="11" key="2">
    <citation type="journal article" date="2021" name="Genome Biol. Evol.">
        <title>Developing a high-quality reference genome for a parasitic bivalve with doubly uniparental inheritance (Bivalvia: Unionida).</title>
        <authorList>
            <person name="Smith C.H."/>
        </authorList>
    </citation>
    <scope>NUCLEOTIDE SEQUENCE</scope>
    <source>
        <strain evidence="11">CHS0354</strain>
        <tissue evidence="11">Mantle</tissue>
    </source>
</reference>
<evidence type="ECO:0000259" key="9">
    <source>
        <dbReference type="PROSITE" id="PS50835"/>
    </source>
</evidence>
<evidence type="ECO:0000313" key="12">
    <source>
        <dbReference type="Proteomes" id="UP001195483"/>
    </source>
</evidence>
<dbReference type="SMART" id="SM00409">
    <property type="entry name" value="IG"/>
    <property type="match status" value="7"/>
</dbReference>
<feature type="domain" description="Fibronectin type-III" evidence="10">
    <location>
        <begin position="3992"/>
        <end position="4089"/>
    </location>
</feature>
<feature type="compositionally biased region" description="Polar residues" evidence="8">
    <location>
        <begin position="156"/>
        <end position="181"/>
    </location>
</feature>
<evidence type="ECO:0000256" key="2">
    <source>
        <dbReference type="ARBA" id="ARBA00006692"/>
    </source>
</evidence>
<dbReference type="Pfam" id="PF07679">
    <property type="entry name" value="I-set"/>
    <property type="match status" value="7"/>
</dbReference>
<feature type="region of interest" description="Disordered" evidence="8">
    <location>
        <begin position="4327"/>
        <end position="4350"/>
    </location>
</feature>
<feature type="region of interest" description="Disordered" evidence="8">
    <location>
        <begin position="786"/>
        <end position="812"/>
    </location>
</feature>
<feature type="domain" description="Fibronectin type-III" evidence="10">
    <location>
        <begin position="3585"/>
        <end position="3681"/>
    </location>
</feature>
<feature type="region of interest" description="Disordered" evidence="8">
    <location>
        <begin position="3030"/>
        <end position="3059"/>
    </location>
</feature>
<feature type="compositionally biased region" description="Basic and acidic residues" evidence="8">
    <location>
        <begin position="1660"/>
        <end position="1675"/>
    </location>
</feature>
<feature type="compositionally biased region" description="Basic and acidic residues" evidence="8">
    <location>
        <begin position="1795"/>
        <end position="1830"/>
    </location>
</feature>
<feature type="region of interest" description="Disordered" evidence="8">
    <location>
        <begin position="4937"/>
        <end position="4959"/>
    </location>
</feature>
<dbReference type="Proteomes" id="UP001195483">
    <property type="component" value="Unassembled WGS sequence"/>
</dbReference>
<feature type="compositionally biased region" description="Basic and acidic residues" evidence="8">
    <location>
        <begin position="1464"/>
        <end position="1473"/>
    </location>
</feature>
<keyword evidence="5" id="KW-0547">Nucleotide-binding</keyword>
<feature type="compositionally biased region" description="Polar residues" evidence="8">
    <location>
        <begin position="5173"/>
        <end position="5200"/>
    </location>
</feature>
<feature type="compositionally biased region" description="Basic residues" evidence="8">
    <location>
        <begin position="5219"/>
        <end position="5229"/>
    </location>
</feature>
<reference evidence="11" key="1">
    <citation type="journal article" date="2021" name="Genome Biol. Evol.">
        <title>A High-Quality Reference Genome for a Parasitic Bivalve with Doubly Uniparental Inheritance (Bivalvia: Unionida).</title>
        <authorList>
            <person name="Smith C.H."/>
        </authorList>
    </citation>
    <scope>NUCLEOTIDE SEQUENCE</scope>
    <source>
        <strain evidence="11">CHS0354</strain>
    </source>
</reference>
<dbReference type="GO" id="GO:0005524">
    <property type="term" value="F:ATP binding"/>
    <property type="evidence" value="ECO:0007669"/>
    <property type="project" value="UniProtKB-KW"/>
</dbReference>
<dbReference type="FunFam" id="2.60.40.10:FF:000147">
    <property type="entry name" value="Myosin light chain kinase"/>
    <property type="match status" value="1"/>
</dbReference>
<feature type="domain" description="Fibronectin type-III" evidence="10">
    <location>
        <begin position="3065"/>
        <end position="3161"/>
    </location>
</feature>
<feature type="domain" description="Fibronectin type-III" evidence="10">
    <location>
        <begin position="3280"/>
        <end position="3376"/>
    </location>
</feature>
<feature type="region of interest" description="Disordered" evidence="8">
    <location>
        <begin position="377"/>
        <end position="405"/>
    </location>
</feature>
<feature type="compositionally biased region" description="Polar residues" evidence="8">
    <location>
        <begin position="1736"/>
        <end position="1745"/>
    </location>
</feature>
<feature type="domain" description="Ig-like" evidence="9">
    <location>
        <begin position="2814"/>
        <end position="2903"/>
    </location>
</feature>
<feature type="compositionally biased region" description="Basic and acidic residues" evidence="8">
    <location>
        <begin position="1705"/>
        <end position="1725"/>
    </location>
</feature>
<feature type="domain" description="Ig-like" evidence="9">
    <location>
        <begin position="2714"/>
        <end position="2802"/>
    </location>
</feature>
<dbReference type="InterPro" id="IPR003961">
    <property type="entry name" value="FN3_dom"/>
</dbReference>
<feature type="compositionally biased region" description="Basic and acidic residues" evidence="8">
    <location>
        <begin position="1293"/>
        <end position="1302"/>
    </location>
</feature>
<evidence type="ECO:0000259" key="10">
    <source>
        <dbReference type="PROSITE" id="PS50853"/>
    </source>
</evidence>
<dbReference type="PANTHER" id="PTHR13817">
    <property type="entry name" value="TITIN"/>
    <property type="match status" value="1"/>
</dbReference>
<dbReference type="GO" id="GO:0045989">
    <property type="term" value="P:positive regulation of striated muscle contraction"/>
    <property type="evidence" value="ECO:0007669"/>
    <property type="project" value="UniProtKB-ARBA"/>
</dbReference>
<dbReference type="PANTHER" id="PTHR13817:SF151">
    <property type="entry name" value="TITIN"/>
    <property type="match status" value="1"/>
</dbReference>
<feature type="domain" description="Ig-like" evidence="9">
    <location>
        <begin position="2197"/>
        <end position="2284"/>
    </location>
</feature>
<dbReference type="InterPro" id="IPR013783">
    <property type="entry name" value="Ig-like_fold"/>
</dbReference>
<feature type="compositionally biased region" description="Polar residues" evidence="8">
    <location>
        <begin position="1253"/>
        <end position="1263"/>
    </location>
</feature>
<feature type="compositionally biased region" description="Polar residues" evidence="8">
    <location>
        <begin position="4641"/>
        <end position="4650"/>
    </location>
</feature>
<feature type="region of interest" description="Disordered" evidence="8">
    <location>
        <begin position="1512"/>
        <end position="1547"/>
    </location>
</feature>
<feature type="region of interest" description="Disordered" evidence="8">
    <location>
        <begin position="5125"/>
        <end position="5145"/>
    </location>
</feature>
<feature type="region of interest" description="Disordered" evidence="8">
    <location>
        <begin position="1904"/>
        <end position="1925"/>
    </location>
</feature>
<dbReference type="InterPro" id="IPR013098">
    <property type="entry name" value="Ig_I-set"/>
</dbReference>
<comment type="caution">
    <text evidence="11">The sequence shown here is derived from an EMBL/GenBank/DDBJ whole genome shotgun (WGS) entry which is preliminary data.</text>
</comment>
<feature type="domain" description="Fibronectin type-III" evidence="10">
    <location>
        <begin position="3685"/>
        <end position="3783"/>
    </location>
</feature>
<feature type="region of interest" description="Disordered" evidence="8">
    <location>
        <begin position="1839"/>
        <end position="1858"/>
    </location>
</feature>
<comment type="similarity">
    <text evidence="2">Belongs to the protein kinase superfamily. CAMK Ser/Thr protein kinase family.</text>
</comment>
<dbReference type="CDD" id="cd00063">
    <property type="entry name" value="FN3"/>
    <property type="match status" value="12"/>
</dbReference>
<dbReference type="InterPro" id="IPR003599">
    <property type="entry name" value="Ig_sub"/>
</dbReference>
<feature type="compositionally biased region" description="Basic and acidic residues" evidence="8">
    <location>
        <begin position="44"/>
        <end position="61"/>
    </location>
</feature>
<evidence type="ECO:0000256" key="4">
    <source>
        <dbReference type="ARBA" id="ARBA00022737"/>
    </source>
</evidence>
<comment type="subcellular location">
    <subcellularLocation>
        <location evidence="1">Cytoplasm</location>
    </subcellularLocation>
</comment>
<dbReference type="GO" id="GO:0005737">
    <property type="term" value="C:cytoplasm"/>
    <property type="evidence" value="ECO:0007669"/>
    <property type="project" value="UniProtKB-SubCell"/>
</dbReference>
<feature type="region of interest" description="Disordered" evidence="8">
    <location>
        <begin position="270"/>
        <end position="289"/>
    </location>
</feature>
<feature type="domain" description="Ig-like" evidence="9">
    <location>
        <begin position="2497"/>
        <end position="2585"/>
    </location>
</feature>
<name>A0AAE0SHU0_9BIVA</name>
<keyword evidence="4" id="KW-0677">Repeat</keyword>
<reference evidence="11" key="3">
    <citation type="submission" date="2023-05" db="EMBL/GenBank/DDBJ databases">
        <authorList>
            <person name="Smith C.H."/>
        </authorList>
    </citation>
    <scope>NUCLEOTIDE SEQUENCE</scope>
    <source>
        <strain evidence="11">CHS0354</strain>
        <tissue evidence="11">Mantle</tissue>
    </source>
</reference>
<gene>
    <name evidence="11" type="ORF">CHS0354_040612</name>
</gene>
<feature type="region of interest" description="Disordered" evidence="8">
    <location>
        <begin position="2409"/>
        <end position="2493"/>
    </location>
</feature>
<evidence type="ECO:0000256" key="7">
    <source>
        <dbReference type="ARBA" id="ARBA00023319"/>
    </source>
</evidence>
<feature type="compositionally biased region" description="Basic and acidic residues" evidence="8">
    <location>
        <begin position="1237"/>
        <end position="1252"/>
    </location>
</feature>
<keyword evidence="6" id="KW-0067">ATP-binding</keyword>
<dbReference type="Gene3D" id="2.60.40.10">
    <property type="entry name" value="Immunoglobulins"/>
    <property type="match status" value="19"/>
</dbReference>
<dbReference type="PROSITE" id="PS50853">
    <property type="entry name" value="FN3"/>
    <property type="match status" value="12"/>
</dbReference>
<feature type="compositionally biased region" description="Polar residues" evidence="8">
    <location>
        <begin position="273"/>
        <end position="286"/>
    </location>
</feature>
<dbReference type="GO" id="GO:0060298">
    <property type="term" value="P:positive regulation of sarcomere organization"/>
    <property type="evidence" value="ECO:0007669"/>
    <property type="project" value="UniProtKB-ARBA"/>
</dbReference>
<feature type="compositionally biased region" description="Polar residues" evidence="8">
    <location>
        <begin position="4855"/>
        <end position="4868"/>
    </location>
</feature>
<feature type="compositionally biased region" description="Basic and acidic residues" evidence="8">
    <location>
        <begin position="390"/>
        <end position="400"/>
    </location>
</feature>
<feature type="region of interest" description="Disordered" evidence="8">
    <location>
        <begin position="44"/>
        <end position="64"/>
    </location>
</feature>
<feature type="region of interest" description="Disordered" evidence="8">
    <location>
        <begin position="4641"/>
        <end position="4680"/>
    </location>
</feature>
<feature type="compositionally biased region" description="Basic and acidic residues" evidence="8">
    <location>
        <begin position="3030"/>
        <end position="3046"/>
    </location>
</feature>
<dbReference type="CDD" id="cd00096">
    <property type="entry name" value="Ig"/>
    <property type="match status" value="1"/>
</dbReference>
<feature type="domain" description="Fibronectin type-III" evidence="10">
    <location>
        <begin position="3888"/>
        <end position="3990"/>
    </location>
</feature>
<feature type="compositionally biased region" description="Basic and acidic residues" evidence="8">
    <location>
        <begin position="5129"/>
        <end position="5139"/>
    </location>
</feature>
<feature type="domain" description="Fibronectin type-III" evidence="10">
    <location>
        <begin position="3180"/>
        <end position="3276"/>
    </location>
</feature>
<organism evidence="11 12">
    <name type="scientific">Potamilus streckersoni</name>
    <dbReference type="NCBI Taxonomy" id="2493646"/>
    <lineage>
        <taxon>Eukaryota</taxon>
        <taxon>Metazoa</taxon>
        <taxon>Spiralia</taxon>
        <taxon>Lophotrochozoa</taxon>
        <taxon>Mollusca</taxon>
        <taxon>Bivalvia</taxon>
        <taxon>Autobranchia</taxon>
        <taxon>Heteroconchia</taxon>
        <taxon>Palaeoheterodonta</taxon>
        <taxon>Unionida</taxon>
        <taxon>Unionoidea</taxon>
        <taxon>Unionidae</taxon>
        <taxon>Ambleminae</taxon>
        <taxon>Lampsilini</taxon>
        <taxon>Potamilus</taxon>
    </lineage>
</organism>
<feature type="domain" description="Fibronectin type-III" evidence="10">
    <location>
        <begin position="3488"/>
        <end position="3580"/>
    </location>
</feature>
<feature type="domain" description="Fibronectin type-III" evidence="10">
    <location>
        <begin position="3381"/>
        <end position="3479"/>
    </location>
</feature>
<feature type="region of interest" description="Disordered" evidence="8">
    <location>
        <begin position="4845"/>
        <end position="4868"/>
    </location>
</feature>
<feature type="region of interest" description="Disordered" evidence="8">
    <location>
        <begin position="614"/>
        <end position="633"/>
    </location>
</feature>
<keyword evidence="12" id="KW-1185">Reference proteome</keyword>
<dbReference type="SMART" id="SM00408">
    <property type="entry name" value="IGc2"/>
    <property type="match status" value="6"/>
</dbReference>
<proteinExistence type="inferred from homology"/>
<feature type="compositionally biased region" description="Basic and acidic residues" evidence="8">
    <location>
        <begin position="623"/>
        <end position="633"/>
    </location>
</feature>
<dbReference type="FunFam" id="2.60.40.10:FF:000425">
    <property type="entry name" value="Myosin light chain kinase"/>
    <property type="match status" value="3"/>
</dbReference>
<dbReference type="InterPro" id="IPR003598">
    <property type="entry name" value="Ig_sub2"/>
</dbReference>
<evidence type="ECO:0000313" key="11">
    <source>
        <dbReference type="EMBL" id="KAK3591685.1"/>
    </source>
</evidence>